<reference evidence="3 4" key="1">
    <citation type="submission" date="2020-08" db="EMBL/GenBank/DDBJ databases">
        <title>Sequencing the genomes of 1000 actinobacteria strains.</title>
        <authorList>
            <person name="Klenk H.-P."/>
        </authorList>
    </citation>
    <scope>NUCLEOTIDE SEQUENCE [LARGE SCALE GENOMIC DNA]</scope>
    <source>
        <strain evidence="3 4">DSM 43023</strain>
    </source>
</reference>
<evidence type="ECO:0000313" key="3">
    <source>
        <dbReference type="EMBL" id="MBB4938816.1"/>
    </source>
</evidence>
<dbReference type="Proteomes" id="UP000534286">
    <property type="component" value="Unassembled WGS sequence"/>
</dbReference>
<accession>A0A7W7RWR0</accession>
<feature type="compositionally biased region" description="Pro residues" evidence="1">
    <location>
        <begin position="239"/>
        <end position="249"/>
    </location>
</feature>
<sequence>MSKMLRSRTAGVGLTLAVALGLATAAGVAASWPGEAAPPFWSMMRSGVGESTGTYLYDSLDDLTPGAPASGAFTPAAALLEGTVVGIEPGIAFGSDDSAGAAPVVGYDTPDAAIRYASLVVKVDRVLSGKLGLGQQSGQIRLQIEQPKQSTLADLRASISSAGHGLFYVHNALERYQAEGRTVPQALASYLASVHVPIGEGVFVEQAPGQPVIAPLMDGPERVDQILNGAPAPVEEPPDTPSPRPPKPSDFPHDDNPNGTPTAAPVPDPTDDPDASAVDVPDPVTTDTAGPVASEPAVGTPTLDQLMGRAVRAACVVGTSTTLTTC</sequence>
<name>A0A7W7RWR0_9ACTN</name>
<evidence type="ECO:0000313" key="4">
    <source>
        <dbReference type="Proteomes" id="UP000534286"/>
    </source>
</evidence>
<evidence type="ECO:0000256" key="2">
    <source>
        <dbReference type="SAM" id="SignalP"/>
    </source>
</evidence>
<feature type="region of interest" description="Disordered" evidence="1">
    <location>
        <begin position="229"/>
        <end position="301"/>
    </location>
</feature>
<organism evidence="3 4">
    <name type="scientific">Streptosporangium album</name>
    <dbReference type="NCBI Taxonomy" id="47479"/>
    <lineage>
        <taxon>Bacteria</taxon>
        <taxon>Bacillati</taxon>
        <taxon>Actinomycetota</taxon>
        <taxon>Actinomycetes</taxon>
        <taxon>Streptosporangiales</taxon>
        <taxon>Streptosporangiaceae</taxon>
        <taxon>Streptosporangium</taxon>
    </lineage>
</organism>
<feature type="signal peptide" evidence="2">
    <location>
        <begin position="1"/>
        <end position="25"/>
    </location>
</feature>
<keyword evidence="2" id="KW-0732">Signal</keyword>
<gene>
    <name evidence="3" type="ORF">FHR32_003121</name>
</gene>
<dbReference type="AlphaFoldDB" id="A0A7W7RWR0"/>
<feature type="compositionally biased region" description="Low complexity" evidence="1">
    <location>
        <begin position="275"/>
        <end position="285"/>
    </location>
</feature>
<dbReference type="EMBL" id="JACHJU010000001">
    <property type="protein sequence ID" value="MBB4938816.1"/>
    <property type="molecule type" value="Genomic_DNA"/>
</dbReference>
<comment type="caution">
    <text evidence="3">The sequence shown here is derived from an EMBL/GenBank/DDBJ whole genome shotgun (WGS) entry which is preliminary data.</text>
</comment>
<protein>
    <submittedName>
        <fullName evidence="3">Uncharacterized protein</fullName>
    </submittedName>
</protein>
<proteinExistence type="predicted"/>
<feature type="chain" id="PRO_5031204847" evidence="2">
    <location>
        <begin position="26"/>
        <end position="326"/>
    </location>
</feature>
<evidence type="ECO:0000256" key="1">
    <source>
        <dbReference type="SAM" id="MobiDB-lite"/>
    </source>
</evidence>
<keyword evidence="4" id="KW-1185">Reference proteome</keyword>
<dbReference type="RefSeq" id="WP_184754936.1">
    <property type="nucleotide sequence ID" value="NZ_BAABEK010000010.1"/>
</dbReference>